<organism evidence="7 8">
    <name type="scientific">Aestuariirhabdus litorea</name>
    <dbReference type="NCBI Taxonomy" id="2528527"/>
    <lineage>
        <taxon>Bacteria</taxon>
        <taxon>Pseudomonadati</taxon>
        <taxon>Pseudomonadota</taxon>
        <taxon>Gammaproteobacteria</taxon>
        <taxon>Oceanospirillales</taxon>
        <taxon>Aestuariirhabdaceae</taxon>
        <taxon>Aestuariirhabdus</taxon>
    </lineage>
</organism>
<dbReference type="EMBL" id="QWEZ01000001">
    <property type="protein sequence ID" value="RRJ84231.1"/>
    <property type="molecule type" value="Genomic_DNA"/>
</dbReference>
<dbReference type="AlphaFoldDB" id="A0A3P3VN99"/>
<keyword evidence="2 5" id="KW-0812">Transmembrane</keyword>
<dbReference type="RefSeq" id="WP_125014658.1">
    <property type="nucleotide sequence ID" value="NZ_QWEZ01000001.1"/>
</dbReference>
<evidence type="ECO:0000256" key="1">
    <source>
        <dbReference type="ARBA" id="ARBA00022475"/>
    </source>
</evidence>
<gene>
    <name evidence="7" type="ORF">D0544_03730</name>
</gene>
<evidence type="ECO:0000313" key="8">
    <source>
        <dbReference type="Proteomes" id="UP000280792"/>
    </source>
</evidence>
<evidence type="ECO:0000256" key="4">
    <source>
        <dbReference type="ARBA" id="ARBA00023136"/>
    </source>
</evidence>
<evidence type="ECO:0000313" key="7">
    <source>
        <dbReference type="EMBL" id="RRJ84231.1"/>
    </source>
</evidence>
<dbReference type="InterPro" id="IPR010445">
    <property type="entry name" value="LapA_dom"/>
</dbReference>
<name>A0A3P3VN99_9GAMM</name>
<reference evidence="7 8" key="2">
    <citation type="submission" date="2018-12" db="EMBL/GenBank/DDBJ databases">
        <title>Simiduia agarivorans gen. nov., sp. nov., a marine, agarolytic bacterium isolated from shallow coastal water from Keelung, Taiwan.</title>
        <authorList>
            <person name="Shieh W.Y."/>
        </authorList>
    </citation>
    <scope>NUCLEOTIDE SEQUENCE [LARGE SCALE GENOMIC DNA]</scope>
    <source>
        <strain evidence="7 8">GTF-13</strain>
    </source>
</reference>
<protein>
    <submittedName>
        <fullName evidence="7">LapA family protein</fullName>
    </submittedName>
</protein>
<feature type="transmembrane region" description="Helical" evidence="5">
    <location>
        <begin position="48"/>
        <end position="76"/>
    </location>
</feature>
<sequence>MQALITWLRWLLLAALLLLMLVMAVEFVASNTDLVTISYLGYETPEGSLAWYLLLAFVAGGLLGVVSAAFVVSRLWMRNKSLGRKLARRNAELKSLHESVIKGSD</sequence>
<dbReference type="Proteomes" id="UP000280792">
    <property type="component" value="Unassembled WGS sequence"/>
</dbReference>
<evidence type="ECO:0000256" key="3">
    <source>
        <dbReference type="ARBA" id="ARBA00022989"/>
    </source>
</evidence>
<evidence type="ECO:0000259" key="6">
    <source>
        <dbReference type="Pfam" id="PF06305"/>
    </source>
</evidence>
<keyword evidence="8" id="KW-1185">Reference proteome</keyword>
<dbReference type="Pfam" id="PF06305">
    <property type="entry name" value="LapA_dom"/>
    <property type="match status" value="1"/>
</dbReference>
<reference evidence="7 8" key="1">
    <citation type="submission" date="2018-08" db="EMBL/GenBank/DDBJ databases">
        <authorList>
            <person name="Khan S.A."/>
        </authorList>
    </citation>
    <scope>NUCLEOTIDE SEQUENCE [LARGE SCALE GENOMIC DNA]</scope>
    <source>
        <strain evidence="7 8">GTF-13</strain>
    </source>
</reference>
<keyword evidence="1" id="KW-1003">Cell membrane</keyword>
<feature type="domain" description="Lipopolysaccharide assembly protein A" evidence="6">
    <location>
        <begin position="31"/>
        <end position="93"/>
    </location>
</feature>
<dbReference type="GO" id="GO:0005886">
    <property type="term" value="C:plasma membrane"/>
    <property type="evidence" value="ECO:0007669"/>
    <property type="project" value="InterPro"/>
</dbReference>
<keyword evidence="3 5" id="KW-1133">Transmembrane helix</keyword>
<accession>A0A3P3VN99</accession>
<evidence type="ECO:0000256" key="5">
    <source>
        <dbReference type="SAM" id="Phobius"/>
    </source>
</evidence>
<proteinExistence type="predicted"/>
<comment type="caution">
    <text evidence="7">The sequence shown here is derived from an EMBL/GenBank/DDBJ whole genome shotgun (WGS) entry which is preliminary data.</text>
</comment>
<keyword evidence="4 5" id="KW-0472">Membrane</keyword>
<evidence type="ECO:0000256" key="2">
    <source>
        <dbReference type="ARBA" id="ARBA00022692"/>
    </source>
</evidence>